<keyword evidence="4" id="KW-0677">Repeat</keyword>
<proteinExistence type="inferred from homology"/>
<evidence type="ECO:0000313" key="8">
    <source>
        <dbReference type="EMBL" id="QCE03629.1"/>
    </source>
</evidence>
<sequence length="296" mass="32070">MVESKERATLTWRKIPDLKSSSNGVVSPLRDGVAVLRLAPGSGTRCNFASVSVAERKFEREFSPTAAQLLQHPLAVGALVPRDAALFFAGAIAGAAAKSVTAPLDRIKLLMQTHGVRVGQESAKRAIGFIEAITVIGKEEGIKGYWKGNLPQVIRVIPYSAVQLFAYEIYKKVFEGKDGELSVVGRLAAGAFAGMTSTFITYPLDVLRLRLAVEPGYRTMSEKISCRQAASLQQWQTGGLVGLVRIGGVEIRAVGMCIRDRVGLVRIGGVEIRAVGVIILGVNKCDYEMNWKIRRV</sequence>
<dbReference type="Proteomes" id="UP000501690">
    <property type="component" value="Linkage Group LG8"/>
</dbReference>
<feature type="repeat" description="Solcar" evidence="6">
    <location>
        <begin position="81"/>
        <end position="173"/>
    </location>
</feature>
<keyword evidence="3 6" id="KW-0812">Transmembrane</keyword>
<dbReference type="PROSITE" id="PS50920">
    <property type="entry name" value="SOLCAR"/>
    <property type="match status" value="2"/>
</dbReference>
<dbReference type="InterPro" id="IPR002067">
    <property type="entry name" value="MCP"/>
</dbReference>
<dbReference type="SUPFAM" id="SSF103506">
    <property type="entry name" value="Mitochondrial carrier"/>
    <property type="match status" value="1"/>
</dbReference>
<comment type="subcellular location">
    <subcellularLocation>
        <location evidence="1">Membrane</location>
        <topology evidence="1">Multi-pass membrane protein</topology>
    </subcellularLocation>
</comment>
<evidence type="ECO:0000256" key="2">
    <source>
        <dbReference type="ARBA" id="ARBA00022448"/>
    </source>
</evidence>
<dbReference type="Pfam" id="PF00153">
    <property type="entry name" value="Mito_carr"/>
    <property type="match status" value="2"/>
</dbReference>
<evidence type="ECO:0000256" key="5">
    <source>
        <dbReference type="ARBA" id="ARBA00023136"/>
    </source>
</evidence>
<dbReference type="InterPro" id="IPR018108">
    <property type="entry name" value="MCP_transmembrane"/>
</dbReference>
<comment type="similarity">
    <text evidence="7">Belongs to the mitochondrial carrier (TC 2.A.29) family.</text>
</comment>
<name>A0A4D6MU36_VIGUN</name>
<feature type="repeat" description="Solcar" evidence="6">
    <location>
        <begin position="181"/>
        <end position="265"/>
    </location>
</feature>
<evidence type="ECO:0000256" key="6">
    <source>
        <dbReference type="PROSITE-ProRule" id="PRU00282"/>
    </source>
</evidence>
<reference evidence="8 9" key="1">
    <citation type="submission" date="2019-04" db="EMBL/GenBank/DDBJ databases">
        <title>An improved genome assembly and genetic linkage map for asparagus bean, Vigna unguiculata ssp. sesquipedialis.</title>
        <authorList>
            <person name="Xia Q."/>
            <person name="Zhang R."/>
            <person name="Dong Y."/>
        </authorList>
    </citation>
    <scope>NUCLEOTIDE SEQUENCE [LARGE SCALE GENOMIC DNA]</scope>
    <source>
        <tissue evidence="8">Leaf</tissue>
    </source>
</reference>
<protein>
    <submittedName>
        <fullName evidence="8">Solute carrier family 25</fullName>
    </submittedName>
</protein>
<evidence type="ECO:0000256" key="4">
    <source>
        <dbReference type="ARBA" id="ARBA00022737"/>
    </source>
</evidence>
<organism evidence="8 9">
    <name type="scientific">Vigna unguiculata</name>
    <name type="common">Cowpea</name>
    <dbReference type="NCBI Taxonomy" id="3917"/>
    <lineage>
        <taxon>Eukaryota</taxon>
        <taxon>Viridiplantae</taxon>
        <taxon>Streptophyta</taxon>
        <taxon>Embryophyta</taxon>
        <taxon>Tracheophyta</taxon>
        <taxon>Spermatophyta</taxon>
        <taxon>Magnoliopsida</taxon>
        <taxon>eudicotyledons</taxon>
        <taxon>Gunneridae</taxon>
        <taxon>Pentapetalae</taxon>
        <taxon>rosids</taxon>
        <taxon>fabids</taxon>
        <taxon>Fabales</taxon>
        <taxon>Fabaceae</taxon>
        <taxon>Papilionoideae</taxon>
        <taxon>50 kb inversion clade</taxon>
        <taxon>NPAAA clade</taxon>
        <taxon>indigoferoid/millettioid clade</taxon>
        <taxon>Phaseoleae</taxon>
        <taxon>Vigna</taxon>
    </lineage>
</organism>
<dbReference type="GO" id="GO:0055085">
    <property type="term" value="P:transmembrane transport"/>
    <property type="evidence" value="ECO:0007669"/>
    <property type="project" value="InterPro"/>
</dbReference>
<evidence type="ECO:0000256" key="7">
    <source>
        <dbReference type="RuleBase" id="RU000488"/>
    </source>
</evidence>
<dbReference type="EMBL" id="CP039352">
    <property type="protein sequence ID" value="QCE03629.1"/>
    <property type="molecule type" value="Genomic_DNA"/>
</dbReference>
<dbReference type="InterPro" id="IPR023395">
    <property type="entry name" value="MCP_dom_sf"/>
</dbReference>
<evidence type="ECO:0000256" key="1">
    <source>
        <dbReference type="ARBA" id="ARBA00004141"/>
    </source>
</evidence>
<evidence type="ECO:0000313" key="9">
    <source>
        <dbReference type="Proteomes" id="UP000501690"/>
    </source>
</evidence>
<keyword evidence="5 6" id="KW-0472">Membrane</keyword>
<gene>
    <name evidence="8" type="ORF">DEO72_LG8g1654</name>
</gene>
<dbReference type="Gene3D" id="1.50.40.10">
    <property type="entry name" value="Mitochondrial carrier domain"/>
    <property type="match status" value="1"/>
</dbReference>
<dbReference type="GO" id="GO:0016020">
    <property type="term" value="C:membrane"/>
    <property type="evidence" value="ECO:0007669"/>
    <property type="project" value="UniProtKB-SubCell"/>
</dbReference>
<evidence type="ECO:0000256" key="3">
    <source>
        <dbReference type="ARBA" id="ARBA00022692"/>
    </source>
</evidence>
<keyword evidence="9" id="KW-1185">Reference proteome</keyword>
<keyword evidence="2 7" id="KW-0813">Transport</keyword>
<accession>A0A4D6MU36</accession>
<dbReference type="PANTHER" id="PTHR24089">
    <property type="entry name" value="SOLUTE CARRIER FAMILY 25"/>
    <property type="match status" value="1"/>
</dbReference>
<dbReference type="AlphaFoldDB" id="A0A4D6MU36"/>
<dbReference type="PRINTS" id="PR00926">
    <property type="entry name" value="MITOCARRIER"/>
</dbReference>